<gene>
    <name evidence="1" type="ORF">L0M99_03200</name>
</gene>
<evidence type="ECO:0000313" key="2">
    <source>
        <dbReference type="Proteomes" id="UP001200537"/>
    </source>
</evidence>
<reference evidence="1" key="1">
    <citation type="submission" date="2022-01" db="EMBL/GenBank/DDBJ databases">
        <title>Collection of gut derived symbiotic bacterial strains cultured from healthy donors.</title>
        <authorList>
            <person name="Lin H."/>
            <person name="Kohout C."/>
            <person name="Waligurski E."/>
            <person name="Pamer E.G."/>
        </authorList>
    </citation>
    <scope>NUCLEOTIDE SEQUENCE</scope>
    <source>
        <strain evidence="1">DFI.7.46</strain>
    </source>
</reference>
<accession>A0AAJ1BAV8</accession>
<proteinExistence type="predicted"/>
<sequence length="188" mass="21189">MTYAHDLWEVAAYSHGVLTVSEAISVGVPAVEVRKLAYRGTLRSYGNGVYVHHGVPLTRFTQFAIAVALAGKGGFLWGDAVFSLLELGDFNPRSIRVATRRRVRRKLPQWMQLTDCVDIVETDITEYCNLPSTSVNEALTDVFPQLPNEKWLALVHECYRKDFVTAKELKAKEVLYERGRSSQKHCST</sequence>
<evidence type="ECO:0000313" key="1">
    <source>
        <dbReference type="EMBL" id="MCG4617505.1"/>
    </source>
</evidence>
<name>A0AAJ1BAV8_9ACTO</name>
<organism evidence="1 2">
    <name type="scientific">Varibaculum cambriense</name>
    <dbReference type="NCBI Taxonomy" id="184870"/>
    <lineage>
        <taxon>Bacteria</taxon>
        <taxon>Bacillati</taxon>
        <taxon>Actinomycetota</taxon>
        <taxon>Actinomycetes</taxon>
        <taxon>Actinomycetales</taxon>
        <taxon>Actinomycetaceae</taxon>
        <taxon>Varibaculum</taxon>
    </lineage>
</organism>
<dbReference type="Proteomes" id="UP001200537">
    <property type="component" value="Unassembled WGS sequence"/>
</dbReference>
<dbReference type="EMBL" id="JAKNHJ010000005">
    <property type="protein sequence ID" value="MCG4617505.1"/>
    <property type="molecule type" value="Genomic_DNA"/>
</dbReference>
<comment type="caution">
    <text evidence="1">The sequence shown here is derived from an EMBL/GenBank/DDBJ whole genome shotgun (WGS) entry which is preliminary data.</text>
</comment>
<dbReference type="AlphaFoldDB" id="A0AAJ1BAV8"/>
<protein>
    <submittedName>
        <fullName evidence="1">Type IV toxin-antitoxin system AbiEi family antitoxin domain-containing protein</fullName>
    </submittedName>
</protein>